<organism evidence="9 10">
    <name type="scientific">Staphylococcus intermedius NCTC 11048</name>
    <dbReference type="NCBI Taxonomy" id="1141106"/>
    <lineage>
        <taxon>Bacteria</taxon>
        <taxon>Bacillati</taxon>
        <taxon>Bacillota</taxon>
        <taxon>Bacilli</taxon>
        <taxon>Bacillales</taxon>
        <taxon>Staphylococcaceae</taxon>
        <taxon>Staphylococcus</taxon>
        <taxon>Staphylococcus intermedius group</taxon>
    </lineage>
</organism>
<evidence type="ECO:0000256" key="6">
    <source>
        <dbReference type="PIRSR" id="PIRSR608256-1"/>
    </source>
</evidence>
<dbReference type="PRINTS" id="PR00839">
    <property type="entry name" value="V8PROTEASE"/>
</dbReference>
<accession>A0A380G925</accession>
<gene>
    <name evidence="9" type="primary">sspA_2</name>
    <name evidence="9" type="ORF">NCTC11048_02719</name>
</gene>
<keyword evidence="5 7" id="KW-0720">Serine protease</keyword>
<evidence type="ECO:0000256" key="5">
    <source>
        <dbReference type="ARBA" id="ARBA00022825"/>
    </source>
</evidence>
<comment type="similarity">
    <text evidence="1 7">Belongs to the peptidase S1B family.</text>
</comment>
<dbReference type="PROSITE" id="PS00673">
    <property type="entry name" value="V8_SER"/>
    <property type="match status" value="1"/>
</dbReference>
<feature type="domain" description="Peptidase S1" evidence="8">
    <location>
        <begin position="44"/>
        <end position="112"/>
    </location>
</feature>
<dbReference type="OrthoDB" id="191045at2"/>
<dbReference type="Pfam" id="PF00089">
    <property type="entry name" value="Trypsin"/>
    <property type="match status" value="1"/>
</dbReference>
<dbReference type="RefSeq" id="WP_019167183.1">
    <property type="nucleotide sequence ID" value="NZ_CAIB01000001.1"/>
</dbReference>
<feature type="active site" description="Charge relay system" evidence="6">
    <location>
        <position position="194"/>
    </location>
</feature>
<dbReference type="GO" id="GO:0006508">
    <property type="term" value="P:proteolysis"/>
    <property type="evidence" value="ECO:0007669"/>
    <property type="project" value="UniProtKB-KW"/>
</dbReference>
<evidence type="ECO:0000256" key="1">
    <source>
        <dbReference type="ARBA" id="ARBA00008764"/>
    </source>
</evidence>
<keyword evidence="2 7" id="KW-0645">Protease</keyword>
<feature type="active site" description="Charge relay system" evidence="6">
    <location>
        <position position="71"/>
    </location>
</feature>
<protein>
    <recommendedName>
        <fullName evidence="7">Serine protease</fullName>
        <ecNumber evidence="7">3.4.21.-</ecNumber>
    </recommendedName>
</protein>
<reference evidence="9 10" key="1">
    <citation type="submission" date="2018-06" db="EMBL/GenBank/DDBJ databases">
        <authorList>
            <consortium name="Pathogen Informatics"/>
            <person name="Doyle S."/>
        </authorList>
    </citation>
    <scope>NUCLEOTIDE SEQUENCE [LARGE SCALE GENOMIC DNA]</scope>
    <source>
        <strain evidence="10">NCTC 11048</strain>
    </source>
</reference>
<dbReference type="InterPro" id="IPR009003">
    <property type="entry name" value="Peptidase_S1_PA"/>
</dbReference>
<dbReference type="InterPro" id="IPR043504">
    <property type="entry name" value="Peptidase_S1_PA_chymotrypsin"/>
</dbReference>
<dbReference type="InterPro" id="IPR008256">
    <property type="entry name" value="Peptidase_S1B"/>
</dbReference>
<dbReference type="Gene3D" id="2.40.10.10">
    <property type="entry name" value="Trypsin-like serine proteases"/>
    <property type="match status" value="2"/>
</dbReference>
<dbReference type="InterPro" id="IPR001254">
    <property type="entry name" value="Trypsin_dom"/>
</dbReference>
<evidence type="ECO:0000256" key="3">
    <source>
        <dbReference type="ARBA" id="ARBA00022729"/>
    </source>
</evidence>
<name>A0A380G925_STAIN</name>
<dbReference type="EMBL" id="UHDP01000003">
    <property type="protein sequence ID" value="SUM47634.1"/>
    <property type="molecule type" value="Genomic_DNA"/>
</dbReference>
<dbReference type="InterPro" id="IPR000126">
    <property type="entry name" value="V8_ser_AS"/>
</dbReference>
<evidence type="ECO:0000313" key="10">
    <source>
        <dbReference type="Proteomes" id="UP000255549"/>
    </source>
</evidence>
<dbReference type="AlphaFoldDB" id="A0A380G925"/>
<evidence type="ECO:0000259" key="8">
    <source>
        <dbReference type="Pfam" id="PF00089"/>
    </source>
</evidence>
<evidence type="ECO:0000256" key="7">
    <source>
        <dbReference type="RuleBase" id="RU004296"/>
    </source>
</evidence>
<keyword evidence="3" id="KW-0732">Signal</keyword>
<dbReference type="SUPFAM" id="SSF50494">
    <property type="entry name" value="Trypsin-like serine proteases"/>
    <property type="match status" value="1"/>
</dbReference>
<evidence type="ECO:0000256" key="2">
    <source>
        <dbReference type="ARBA" id="ARBA00022670"/>
    </source>
</evidence>
<feature type="active site" description="Charge relay system" evidence="6">
    <location>
        <position position="110"/>
    </location>
</feature>
<dbReference type="Proteomes" id="UP000255549">
    <property type="component" value="Unassembled WGS sequence"/>
</dbReference>
<proteinExistence type="inferred from homology"/>
<keyword evidence="10" id="KW-1185">Reference proteome</keyword>
<sequence length="237" mass="26624">MKKLQLILLIVLTCMSLIPVDVAHAKKGTQVLVPDTVKDTHSKYTALYKSGIYHTCTAILISSTAAITAKHCGGNRPLKYGGRIYPGASGYNTPFGYMNISTYTPHPKYDLAVIKGTLRDQDKFYRYYIRPFKTKVTGYTKAELQGFVGKATYSYGYPNKDRIYYQYRSDGEINFSQTTPLYLRTDLPTYGGQSGSGVFTKNSDFVGIIISRTPETYEGNVLPFTEDIAKWINKYAK</sequence>
<keyword evidence="4 7" id="KW-0378">Hydrolase</keyword>
<evidence type="ECO:0000313" key="9">
    <source>
        <dbReference type="EMBL" id="SUM47634.1"/>
    </source>
</evidence>
<evidence type="ECO:0000256" key="4">
    <source>
        <dbReference type="ARBA" id="ARBA00022801"/>
    </source>
</evidence>
<dbReference type="GO" id="GO:0004252">
    <property type="term" value="F:serine-type endopeptidase activity"/>
    <property type="evidence" value="ECO:0007669"/>
    <property type="project" value="InterPro"/>
</dbReference>
<dbReference type="EC" id="3.4.21.-" evidence="7"/>